<dbReference type="PANTHER" id="PTHR46494">
    <property type="entry name" value="CORA FAMILY METAL ION TRANSPORTER (EUROFUNG)"/>
    <property type="match status" value="1"/>
</dbReference>
<feature type="coiled-coil region" evidence="12">
    <location>
        <begin position="137"/>
        <end position="164"/>
    </location>
</feature>
<dbReference type="FunFam" id="1.20.58.340:FF:000004">
    <property type="entry name" value="Magnesium transport protein CorA"/>
    <property type="match status" value="1"/>
</dbReference>
<evidence type="ECO:0000256" key="5">
    <source>
        <dbReference type="ARBA" id="ARBA00022692"/>
    </source>
</evidence>
<evidence type="ECO:0008006" key="16">
    <source>
        <dbReference type="Google" id="ProtNLM"/>
    </source>
</evidence>
<dbReference type="Proteomes" id="UP000218387">
    <property type="component" value="Chromosome"/>
</dbReference>
<keyword evidence="9 13" id="KW-0472">Membrane</keyword>
<dbReference type="SUPFAM" id="SSF143865">
    <property type="entry name" value="CorA soluble domain-like"/>
    <property type="match status" value="1"/>
</dbReference>
<evidence type="ECO:0000256" key="7">
    <source>
        <dbReference type="ARBA" id="ARBA00022989"/>
    </source>
</evidence>
<dbReference type="CDD" id="cd12826">
    <property type="entry name" value="EcCorA_ZntB-like_u1"/>
    <property type="match status" value="1"/>
</dbReference>
<dbReference type="InterPro" id="IPR002523">
    <property type="entry name" value="MgTranspt_CorA/ZnTranspt_ZntB"/>
</dbReference>
<feature type="transmembrane region" description="Helical" evidence="13">
    <location>
        <begin position="284"/>
        <end position="304"/>
    </location>
</feature>
<evidence type="ECO:0000256" key="4">
    <source>
        <dbReference type="ARBA" id="ARBA00022475"/>
    </source>
</evidence>
<evidence type="ECO:0000313" key="15">
    <source>
        <dbReference type="Proteomes" id="UP000218387"/>
    </source>
</evidence>
<comment type="catalytic activity">
    <reaction evidence="10">
        <text>Mg(2+)(in) = Mg(2+)(out)</text>
        <dbReference type="Rhea" id="RHEA:29827"/>
        <dbReference type="ChEBI" id="CHEBI:18420"/>
    </reaction>
</comment>
<dbReference type="Pfam" id="PF01544">
    <property type="entry name" value="CorA"/>
    <property type="match status" value="1"/>
</dbReference>
<evidence type="ECO:0000256" key="12">
    <source>
        <dbReference type="SAM" id="Coils"/>
    </source>
</evidence>
<dbReference type="GO" id="GO:0000287">
    <property type="term" value="F:magnesium ion binding"/>
    <property type="evidence" value="ECO:0007669"/>
    <property type="project" value="TreeGrafter"/>
</dbReference>
<dbReference type="GO" id="GO:0015095">
    <property type="term" value="F:magnesium ion transmembrane transporter activity"/>
    <property type="evidence" value="ECO:0007669"/>
    <property type="project" value="TreeGrafter"/>
</dbReference>
<name>A0A4P9C5H9_EUBML</name>
<evidence type="ECO:0000256" key="6">
    <source>
        <dbReference type="ARBA" id="ARBA00022842"/>
    </source>
</evidence>
<dbReference type="GO" id="GO:0005886">
    <property type="term" value="C:plasma membrane"/>
    <property type="evidence" value="ECO:0007669"/>
    <property type="project" value="UniProtKB-SubCell"/>
</dbReference>
<evidence type="ECO:0000313" key="14">
    <source>
        <dbReference type="EMBL" id="QCT69775.1"/>
    </source>
</evidence>
<keyword evidence="12" id="KW-0175">Coiled coil</keyword>
<keyword evidence="15" id="KW-1185">Reference proteome</keyword>
<dbReference type="InterPro" id="IPR045863">
    <property type="entry name" value="CorA_TM1_TM2"/>
</dbReference>
<keyword evidence="4" id="KW-1003">Cell membrane</keyword>
<reference evidence="14 15" key="1">
    <citation type="submission" date="2018-05" db="EMBL/GenBank/DDBJ databases">
        <title>Genome comparison of Eubacterium sp.</title>
        <authorList>
            <person name="Feng Y."/>
            <person name="Sanchez-Andrea I."/>
            <person name="Stams A.J.M."/>
            <person name="De Vos W.M."/>
        </authorList>
    </citation>
    <scope>NUCLEOTIDE SEQUENCE [LARGE SCALE GENOMIC DNA]</scope>
    <source>
        <strain evidence="14 15">YI</strain>
    </source>
</reference>
<dbReference type="EMBL" id="CP029487">
    <property type="protein sequence ID" value="QCT69775.1"/>
    <property type="molecule type" value="Genomic_DNA"/>
</dbReference>
<dbReference type="PANTHER" id="PTHR46494:SF1">
    <property type="entry name" value="CORA FAMILY METAL ION TRANSPORTER (EUROFUNG)"/>
    <property type="match status" value="1"/>
</dbReference>
<gene>
    <name evidence="14" type="ORF">CPZ25_000140</name>
</gene>
<keyword evidence="7 13" id="KW-1133">Transmembrane helix</keyword>
<evidence type="ECO:0000256" key="13">
    <source>
        <dbReference type="SAM" id="Phobius"/>
    </source>
</evidence>
<evidence type="ECO:0000256" key="8">
    <source>
        <dbReference type="ARBA" id="ARBA00023065"/>
    </source>
</evidence>
<keyword evidence="3" id="KW-0813">Transport</keyword>
<comment type="function">
    <text evidence="11">Mediates influx of magnesium ions. Alternates between open and closed states. Activated by low cytoplasmic Mg(2+) levels. Inactive when cytoplasmic Mg(2+) levels are high.</text>
</comment>
<dbReference type="GO" id="GO:0050897">
    <property type="term" value="F:cobalt ion binding"/>
    <property type="evidence" value="ECO:0007669"/>
    <property type="project" value="TreeGrafter"/>
</dbReference>
<evidence type="ECO:0000256" key="9">
    <source>
        <dbReference type="ARBA" id="ARBA00023136"/>
    </source>
</evidence>
<evidence type="ECO:0000256" key="11">
    <source>
        <dbReference type="ARBA" id="ARBA00045497"/>
    </source>
</evidence>
<evidence type="ECO:0000256" key="10">
    <source>
        <dbReference type="ARBA" id="ARBA00034269"/>
    </source>
</evidence>
<keyword evidence="8" id="KW-0406">Ion transport</keyword>
<accession>A0A4P9C5H9</accession>
<dbReference type="GO" id="GO:0015087">
    <property type="term" value="F:cobalt ion transmembrane transporter activity"/>
    <property type="evidence" value="ECO:0007669"/>
    <property type="project" value="TreeGrafter"/>
</dbReference>
<evidence type="ECO:0000256" key="2">
    <source>
        <dbReference type="ARBA" id="ARBA00009765"/>
    </source>
</evidence>
<dbReference type="InterPro" id="IPR045861">
    <property type="entry name" value="CorA_cytoplasmic_dom"/>
</dbReference>
<sequence length="310" mass="36339">MDCEMLYLMEKSGIHRAEEKTALEPDKKYIGVYTYEEASGQGDKFGLHAGFLNRTLSNDSIRFESYDHLDMLCIAVVDLAVMKLDVPTMHLFIQENAFLIVCEDMAFVSRILEQISVYDKLEVSFGRLLFHLFDKLLEDDNSYLDKFEEKIMALEKKIINDKRNKNYVNNIIGYRKKLVLLKRYYEQVSVVFKYIDLNENKLFDHQSLKLLRILSGKVDRLYNNVLSLIEYVTQIREAYQAEVDINLNTTMKLFTVITTIFFPLSLIAGWYGMNFNMPEYQSLYGYPMVIILSAGVIIASIIYFKRNHWF</sequence>
<comment type="similarity">
    <text evidence="2">Belongs to the CorA metal ion transporter (MIT) (TC 1.A.35) family.</text>
</comment>
<evidence type="ECO:0000256" key="3">
    <source>
        <dbReference type="ARBA" id="ARBA00022448"/>
    </source>
</evidence>
<protein>
    <recommendedName>
        <fullName evidence="16">Magnesium transporter</fullName>
    </recommendedName>
</protein>
<dbReference type="KEGG" id="emt:CPZ25_000140"/>
<dbReference type="SUPFAM" id="SSF144083">
    <property type="entry name" value="Magnesium transport protein CorA, transmembrane region"/>
    <property type="match status" value="1"/>
</dbReference>
<dbReference type="Gene3D" id="1.20.58.340">
    <property type="entry name" value="Magnesium transport protein CorA, transmembrane region"/>
    <property type="match status" value="2"/>
</dbReference>
<keyword evidence="6" id="KW-0460">Magnesium</keyword>
<proteinExistence type="inferred from homology"/>
<keyword evidence="5 13" id="KW-0812">Transmembrane</keyword>
<dbReference type="AlphaFoldDB" id="A0A4P9C5H9"/>
<feature type="transmembrane region" description="Helical" evidence="13">
    <location>
        <begin position="253"/>
        <end position="272"/>
    </location>
</feature>
<comment type="subcellular location">
    <subcellularLocation>
        <location evidence="1">Cell membrane</location>
        <topology evidence="1">Multi-pass membrane protein</topology>
    </subcellularLocation>
</comment>
<organism evidence="14 15">
    <name type="scientific">Eubacterium maltosivorans</name>
    <dbReference type="NCBI Taxonomy" id="2041044"/>
    <lineage>
        <taxon>Bacteria</taxon>
        <taxon>Bacillati</taxon>
        <taxon>Bacillota</taxon>
        <taxon>Clostridia</taxon>
        <taxon>Eubacteriales</taxon>
        <taxon>Eubacteriaceae</taxon>
        <taxon>Eubacterium</taxon>
    </lineage>
</organism>
<evidence type="ECO:0000256" key="1">
    <source>
        <dbReference type="ARBA" id="ARBA00004651"/>
    </source>
</evidence>